<accession>A0A7C2TGP3</accession>
<comment type="caution">
    <text evidence="6">The sequence shown here is derived from an EMBL/GenBank/DDBJ whole genome shotgun (WGS) entry which is preliminary data.</text>
</comment>
<protein>
    <recommendedName>
        <fullName evidence="3">Carboxy-S-adenosyl-L-methionine synthase</fullName>
        <shortName evidence="3">Cx-SAM synthase</shortName>
        <ecNumber evidence="3">2.1.3.-</ecNumber>
    </recommendedName>
</protein>
<evidence type="ECO:0000256" key="2">
    <source>
        <dbReference type="ARBA" id="ARBA00022691"/>
    </source>
</evidence>
<dbReference type="PANTHER" id="PTHR43861:SF2">
    <property type="entry name" value="CARBOXY-S-ADENOSYL-L-METHIONINE SYNTHASE"/>
    <property type="match status" value="1"/>
</dbReference>
<dbReference type="Pfam" id="PF13649">
    <property type="entry name" value="Methyltransf_25"/>
    <property type="match status" value="1"/>
</dbReference>
<evidence type="ECO:0000256" key="3">
    <source>
        <dbReference type="HAMAP-Rule" id="MF_01589"/>
    </source>
</evidence>
<dbReference type="Gene3D" id="3.40.50.150">
    <property type="entry name" value="Vaccinia Virus protein VP39"/>
    <property type="match status" value="1"/>
</dbReference>
<feature type="domain" description="Methyltransferase" evidence="5">
    <location>
        <begin position="60"/>
        <end position="156"/>
    </location>
</feature>
<feature type="binding site" evidence="3 4">
    <location>
        <begin position="87"/>
        <end position="88"/>
    </location>
    <ligand>
        <name>S-adenosyl-L-methionine</name>
        <dbReference type="ChEBI" id="CHEBI:59789"/>
    </ligand>
</feature>
<evidence type="ECO:0000256" key="1">
    <source>
        <dbReference type="ARBA" id="ARBA00022679"/>
    </source>
</evidence>
<evidence type="ECO:0000313" key="6">
    <source>
        <dbReference type="EMBL" id="HET97307.1"/>
    </source>
</evidence>
<dbReference type="HAMAP" id="MF_01589">
    <property type="entry name" value="Cx_SAM_synthase"/>
    <property type="match status" value="1"/>
</dbReference>
<evidence type="ECO:0000259" key="5">
    <source>
        <dbReference type="Pfam" id="PF13649"/>
    </source>
</evidence>
<dbReference type="InterPro" id="IPR041698">
    <property type="entry name" value="Methyltransf_25"/>
</dbReference>
<dbReference type="EC" id="2.1.3.-" evidence="3"/>
<dbReference type="GO" id="GO:0002098">
    <property type="term" value="P:tRNA wobble uridine modification"/>
    <property type="evidence" value="ECO:0007669"/>
    <property type="project" value="InterPro"/>
</dbReference>
<proteinExistence type="inferred from homology"/>
<evidence type="ECO:0000256" key="4">
    <source>
        <dbReference type="PIRSR" id="PIRSR006325-1"/>
    </source>
</evidence>
<dbReference type="InterPro" id="IPR029063">
    <property type="entry name" value="SAM-dependent_MTases_sf"/>
</dbReference>
<dbReference type="PIRSF" id="PIRSF006325">
    <property type="entry name" value="MeTrfase_bac"/>
    <property type="match status" value="1"/>
</dbReference>
<feature type="binding site" evidence="3 4">
    <location>
        <begin position="62"/>
        <end position="64"/>
    </location>
    <ligand>
        <name>S-adenosyl-L-methionine</name>
        <dbReference type="ChEBI" id="CHEBI:59789"/>
    </ligand>
</feature>
<gene>
    <name evidence="3 6" type="primary">cmoA</name>
    <name evidence="6" type="ORF">ENN98_01115</name>
</gene>
<dbReference type="SUPFAM" id="SSF53335">
    <property type="entry name" value="S-adenosyl-L-methionine-dependent methyltransferases"/>
    <property type="match status" value="1"/>
</dbReference>
<comment type="function">
    <text evidence="3">Catalyzes the conversion of S-adenosyl-L-methionine (SAM) to carboxy-S-adenosyl-L-methionine (Cx-SAM).</text>
</comment>
<keyword evidence="1 3" id="KW-0808">Transferase</keyword>
<name>A0A7C2TGP3_9BACT</name>
<dbReference type="GO" id="GO:1904047">
    <property type="term" value="F:S-adenosyl-L-methionine binding"/>
    <property type="evidence" value="ECO:0007669"/>
    <property type="project" value="UniProtKB-UniRule"/>
</dbReference>
<organism evidence="6">
    <name type="scientific">Desulfurivibrio alkaliphilus</name>
    <dbReference type="NCBI Taxonomy" id="427923"/>
    <lineage>
        <taxon>Bacteria</taxon>
        <taxon>Pseudomonadati</taxon>
        <taxon>Thermodesulfobacteriota</taxon>
        <taxon>Desulfobulbia</taxon>
        <taxon>Desulfobulbales</taxon>
        <taxon>Desulfobulbaceae</taxon>
        <taxon>Desulfurivibrio</taxon>
    </lineage>
</organism>
<comment type="similarity">
    <text evidence="3">Belongs to the class I-like SAM-binding methyltransferase superfamily. Cx-SAM synthase family.</text>
</comment>
<feature type="binding site" evidence="3 4">
    <location>
        <begin position="115"/>
        <end position="116"/>
    </location>
    <ligand>
        <name>S-adenosyl-L-methionine</name>
        <dbReference type="ChEBI" id="CHEBI:59789"/>
    </ligand>
</feature>
<dbReference type="GO" id="GO:0016743">
    <property type="term" value="F:carboxyl- or carbamoyltransferase activity"/>
    <property type="evidence" value="ECO:0007669"/>
    <property type="project" value="UniProtKB-UniRule"/>
</dbReference>
<dbReference type="Proteomes" id="UP000885986">
    <property type="component" value="Unassembled WGS sequence"/>
</dbReference>
<feature type="binding site" evidence="3 4">
    <location>
        <position position="37"/>
    </location>
    <ligand>
        <name>S-adenosyl-L-methionine</name>
        <dbReference type="ChEBI" id="CHEBI:59789"/>
    </ligand>
</feature>
<dbReference type="AlphaFoldDB" id="A0A7C2TGP3"/>
<dbReference type="NCBIfam" id="TIGR00740">
    <property type="entry name" value="carboxy-S-adenosyl-L-methionine synthase CmoA"/>
    <property type="match status" value="1"/>
</dbReference>
<feature type="binding site" evidence="3 4">
    <location>
        <position position="130"/>
    </location>
    <ligand>
        <name>S-adenosyl-L-methionine</name>
        <dbReference type="ChEBI" id="CHEBI:59789"/>
    </ligand>
</feature>
<sequence length="244" mass="28248">MSRDRLFQEAASTGDFRFSERVAEVFDDMLVRSVPNYQQVIEMSALLLDRLLRPGDRLYDLGCSTGNTLLHLARRLKTPELTLIGLDNSPAMIAKATRKAENYSLKGQVEFVEADITTFPCQPAGGILLNYTMQFLRPLQRAEFISRLHRHLRPGGVLILSEKIISHDPEINRHFIDFHFDFKRARGYSEIEISKKREALENVLIPFSPAENRQLLQQAGFKRVESFFQWFNFTSWVAIKEERQ</sequence>
<dbReference type="InterPro" id="IPR005271">
    <property type="entry name" value="CmoA"/>
</dbReference>
<dbReference type="EMBL" id="DSDS01000025">
    <property type="protein sequence ID" value="HET97307.1"/>
    <property type="molecule type" value="Genomic_DNA"/>
</dbReference>
<keyword evidence="2 3" id="KW-0949">S-adenosyl-L-methionine</keyword>
<dbReference type="PANTHER" id="PTHR43861">
    <property type="entry name" value="TRANS-ACONITATE 2-METHYLTRANSFERASE-RELATED"/>
    <property type="match status" value="1"/>
</dbReference>
<comment type="catalytic activity">
    <reaction evidence="3">
        <text>prephenate + S-adenosyl-L-methionine = carboxy-S-adenosyl-L-methionine + 3-phenylpyruvate + H2O</text>
        <dbReference type="Rhea" id="RHEA:51692"/>
        <dbReference type="ChEBI" id="CHEBI:15377"/>
        <dbReference type="ChEBI" id="CHEBI:18005"/>
        <dbReference type="ChEBI" id="CHEBI:29934"/>
        <dbReference type="ChEBI" id="CHEBI:59789"/>
        <dbReference type="ChEBI" id="CHEBI:134278"/>
    </reaction>
</comment>
<dbReference type="CDD" id="cd02440">
    <property type="entry name" value="AdoMet_MTases"/>
    <property type="match status" value="1"/>
</dbReference>
<reference evidence="6" key="1">
    <citation type="journal article" date="2020" name="mSystems">
        <title>Genome- and Community-Level Interaction Insights into Carbon Utilization and Element Cycling Functions of Hydrothermarchaeota in Hydrothermal Sediment.</title>
        <authorList>
            <person name="Zhou Z."/>
            <person name="Liu Y."/>
            <person name="Xu W."/>
            <person name="Pan J."/>
            <person name="Luo Z.H."/>
            <person name="Li M."/>
        </authorList>
    </citation>
    <scope>NUCLEOTIDE SEQUENCE [LARGE SCALE GENOMIC DNA]</scope>
    <source>
        <strain evidence="6">SpSt-1224</strain>
    </source>
</reference>
<feature type="binding site" evidence="3">
    <location>
        <position position="197"/>
    </location>
    <ligand>
        <name>S-adenosyl-L-methionine</name>
        <dbReference type="ChEBI" id="CHEBI:59789"/>
    </ligand>
</feature>